<evidence type="ECO:0008006" key="4">
    <source>
        <dbReference type="Google" id="ProtNLM"/>
    </source>
</evidence>
<evidence type="ECO:0000256" key="1">
    <source>
        <dbReference type="SAM" id="MobiDB-lite"/>
    </source>
</evidence>
<dbReference type="PANTHER" id="PTHR20957:SF0">
    <property type="entry name" value="RNA-BINDING PROTEIN 48"/>
    <property type="match status" value="1"/>
</dbReference>
<dbReference type="AlphaFoldDB" id="A0AAD5M670"/>
<comment type="caution">
    <text evidence="2">The sequence shown here is derived from an EMBL/GenBank/DDBJ whole genome shotgun (WGS) entry which is preliminary data.</text>
</comment>
<dbReference type="Proteomes" id="UP001209570">
    <property type="component" value="Unassembled WGS sequence"/>
</dbReference>
<gene>
    <name evidence="2" type="ORF">P43SY_005522</name>
</gene>
<dbReference type="EMBL" id="JAKCXM010000038">
    <property type="protein sequence ID" value="KAJ0405956.1"/>
    <property type="molecule type" value="Genomic_DNA"/>
</dbReference>
<dbReference type="GO" id="GO:0003676">
    <property type="term" value="F:nucleic acid binding"/>
    <property type="evidence" value="ECO:0007669"/>
    <property type="project" value="InterPro"/>
</dbReference>
<organism evidence="2 3">
    <name type="scientific">Pythium insidiosum</name>
    <name type="common">Pythiosis disease agent</name>
    <dbReference type="NCBI Taxonomy" id="114742"/>
    <lineage>
        <taxon>Eukaryota</taxon>
        <taxon>Sar</taxon>
        <taxon>Stramenopiles</taxon>
        <taxon>Oomycota</taxon>
        <taxon>Peronosporomycetes</taxon>
        <taxon>Pythiales</taxon>
        <taxon>Pythiaceae</taxon>
        <taxon>Pythium</taxon>
    </lineage>
</organism>
<reference evidence="2" key="1">
    <citation type="submission" date="2021-12" db="EMBL/GenBank/DDBJ databases">
        <title>Prjna785345.</title>
        <authorList>
            <person name="Rujirawat T."/>
            <person name="Krajaejun T."/>
        </authorList>
    </citation>
    <scope>NUCLEOTIDE SEQUENCE</scope>
    <source>
        <strain evidence="2">Pi057C3</strain>
    </source>
</reference>
<dbReference type="InterPro" id="IPR035979">
    <property type="entry name" value="RBD_domain_sf"/>
</dbReference>
<dbReference type="InterPro" id="IPR039599">
    <property type="entry name" value="RBM48"/>
</dbReference>
<proteinExistence type="predicted"/>
<name>A0AAD5M670_PYTIN</name>
<accession>A0AAD5M670</accession>
<dbReference type="InterPro" id="IPR012677">
    <property type="entry name" value="Nucleotide-bd_a/b_plait_sf"/>
</dbReference>
<dbReference type="SUPFAM" id="SSF54928">
    <property type="entry name" value="RNA-binding domain, RBD"/>
    <property type="match status" value="1"/>
</dbReference>
<evidence type="ECO:0000313" key="3">
    <source>
        <dbReference type="Proteomes" id="UP001209570"/>
    </source>
</evidence>
<feature type="region of interest" description="Disordered" evidence="1">
    <location>
        <begin position="163"/>
        <end position="216"/>
    </location>
</feature>
<dbReference type="Gene3D" id="3.30.70.330">
    <property type="match status" value="1"/>
</dbReference>
<protein>
    <recommendedName>
        <fullName evidence="4">RRM domain-containing protein</fullName>
    </recommendedName>
</protein>
<dbReference type="PANTHER" id="PTHR20957">
    <property type="entry name" value="RNA-BINDING PROTEIN 48"/>
    <property type="match status" value="1"/>
</dbReference>
<sequence>MTRRRPNNTAERNVRVYTVNHESRYVIVRNVPAIGVVPEALARLQAFGAVESHRVLANDPGAEPFTQSLWVQFESEAGARLAKARAKQTPLYGSILQVTYAPESETVADTAAKLRARRELLEERARPTRARRDLGSFRGGSGGNDNRCARVETTDDERFIGPRLPTPSEMAAAAATRQPAPPSVPAETVPASTAQAHATPRARVQVDDRVAKRRRI</sequence>
<keyword evidence="3" id="KW-1185">Reference proteome</keyword>
<evidence type="ECO:0000313" key="2">
    <source>
        <dbReference type="EMBL" id="KAJ0405956.1"/>
    </source>
</evidence>
<dbReference type="GO" id="GO:0005654">
    <property type="term" value="C:nucleoplasm"/>
    <property type="evidence" value="ECO:0007669"/>
    <property type="project" value="TreeGrafter"/>
</dbReference>